<feature type="coiled-coil region" evidence="1">
    <location>
        <begin position="56"/>
        <end position="104"/>
    </location>
</feature>
<feature type="compositionally biased region" description="Basic and acidic residues" evidence="2">
    <location>
        <begin position="1"/>
        <end position="12"/>
    </location>
</feature>
<sequence>MFGDEKSLEQNQEKNSAIEIPNNSSDNFETIQTPISPWNLESFDLDSELSRNEKPQNEKHLEIKNLKKNIKTLEEETKELKEYVNEILIENRKLKKKINKKKKKKKK</sequence>
<evidence type="ECO:0000313" key="4">
    <source>
        <dbReference type="Proteomes" id="UP001146793"/>
    </source>
</evidence>
<dbReference type="EMBL" id="JANTQA010000048">
    <property type="protein sequence ID" value="KAJ3431310.1"/>
    <property type="molecule type" value="Genomic_DNA"/>
</dbReference>
<keyword evidence="1" id="KW-0175">Coiled coil</keyword>
<reference evidence="3" key="1">
    <citation type="submission" date="2022-08" db="EMBL/GenBank/DDBJ databases">
        <title>Novel sulphate-reducing endosymbionts in the free-living metamonad Anaeramoeba.</title>
        <authorList>
            <person name="Jerlstrom-Hultqvist J."/>
            <person name="Cepicka I."/>
            <person name="Gallot-Lavallee L."/>
            <person name="Salas-Leiva D."/>
            <person name="Curtis B.A."/>
            <person name="Zahonova K."/>
            <person name="Pipaliya S."/>
            <person name="Dacks J."/>
            <person name="Roger A.J."/>
        </authorList>
    </citation>
    <scope>NUCLEOTIDE SEQUENCE</scope>
    <source>
        <strain evidence="3">Busselton2</strain>
    </source>
</reference>
<dbReference type="AlphaFoldDB" id="A0AAV7YS78"/>
<proteinExistence type="predicted"/>
<comment type="caution">
    <text evidence="3">The sequence shown here is derived from an EMBL/GenBank/DDBJ whole genome shotgun (WGS) entry which is preliminary data.</text>
</comment>
<evidence type="ECO:0000256" key="1">
    <source>
        <dbReference type="SAM" id="Coils"/>
    </source>
</evidence>
<dbReference type="Proteomes" id="UP001146793">
    <property type="component" value="Unassembled WGS sequence"/>
</dbReference>
<gene>
    <name evidence="3" type="ORF">M0812_02988</name>
</gene>
<organism evidence="3 4">
    <name type="scientific">Anaeramoeba flamelloides</name>
    <dbReference type="NCBI Taxonomy" id="1746091"/>
    <lineage>
        <taxon>Eukaryota</taxon>
        <taxon>Metamonada</taxon>
        <taxon>Anaeramoebidae</taxon>
        <taxon>Anaeramoeba</taxon>
    </lineage>
</organism>
<feature type="compositionally biased region" description="Polar residues" evidence="2">
    <location>
        <begin position="13"/>
        <end position="33"/>
    </location>
</feature>
<protein>
    <submittedName>
        <fullName evidence="3">Uncharacterized protein</fullName>
    </submittedName>
</protein>
<name>A0AAV7YS78_9EUKA</name>
<accession>A0AAV7YS78</accession>
<evidence type="ECO:0000313" key="3">
    <source>
        <dbReference type="EMBL" id="KAJ3431310.1"/>
    </source>
</evidence>
<feature type="region of interest" description="Disordered" evidence="2">
    <location>
        <begin position="1"/>
        <end position="33"/>
    </location>
</feature>
<evidence type="ECO:0000256" key="2">
    <source>
        <dbReference type="SAM" id="MobiDB-lite"/>
    </source>
</evidence>